<keyword evidence="3" id="KW-1185">Reference proteome</keyword>
<reference evidence="2 3" key="1">
    <citation type="submission" date="2016-06" db="EMBL/GenBank/DDBJ databases">
        <authorList>
            <person name="Kjaerup R.B."/>
            <person name="Dalgaard T.S."/>
            <person name="Juul-Madsen H.R."/>
        </authorList>
    </citation>
    <scope>NUCLEOTIDE SEQUENCE [LARGE SCALE GENOMIC DNA]</scope>
    <source>
        <strain evidence="2">2</strain>
    </source>
</reference>
<evidence type="ECO:0000313" key="3">
    <source>
        <dbReference type="Proteomes" id="UP000199600"/>
    </source>
</evidence>
<proteinExistence type="predicted"/>
<protein>
    <recommendedName>
        <fullName evidence="1">Methyltransferase FkbM domain-containing protein</fullName>
    </recommendedName>
</protein>
<dbReference type="Gene3D" id="3.40.50.150">
    <property type="entry name" value="Vaccinia Virus protein VP39"/>
    <property type="match status" value="1"/>
</dbReference>
<dbReference type="EMBL" id="FLQY01000246">
    <property type="protein sequence ID" value="SBT09401.1"/>
    <property type="molecule type" value="Genomic_DNA"/>
</dbReference>
<dbReference type="Pfam" id="PF05050">
    <property type="entry name" value="Methyltransf_21"/>
    <property type="match status" value="1"/>
</dbReference>
<evidence type="ECO:0000259" key="1">
    <source>
        <dbReference type="Pfam" id="PF05050"/>
    </source>
</evidence>
<accession>A0A1A8XXG4</accession>
<dbReference type="NCBIfam" id="TIGR01444">
    <property type="entry name" value="fkbM_fam"/>
    <property type="match status" value="1"/>
</dbReference>
<name>A0A1A8XXG4_9RHOO</name>
<dbReference type="PANTHER" id="PTHR36973:SF4">
    <property type="entry name" value="NODULATION PROTEIN"/>
    <property type="match status" value="1"/>
</dbReference>
<dbReference type="InterPro" id="IPR006342">
    <property type="entry name" value="FkbM_mtfrase"/>
</dbReference>
<sequence>MAVFGRRTSLGRTIGEIVATPLQEAKVSPLVVDVGARNGMFLLPSAYSAMATLVGFEPNPDEYRKLAKGETDMHSWAAKNNCDIPKFREQRYFDCAVWDRECSQTLYITQGPGACTLMGPTLSLMKSTYFLYPWGDPRRRQSVYDLHTRVVEESEIRCKPLDALFGANEKIDFLKVDVEGGELKVFKGAQALFEGGQILFVQAEFQAFPYYQDHAVFGDQHAFLSRNGMRLIDLNLEHSRYRRGDIDVPDECSRLPLFSGDALFVIDPDRNDLSPMDRQRVALVLLAFGFNSLALSLLVEARLLTDGELAAISKAITSSPDKSPKRRLLDAWNRVPVAAYETFTKLKRRLRSRG</sequence>
<evidence type="ECO:0000313" key="2">
    <source>
        <dbReference type="EMBL" id="SBT09401.1"/>
    </source>
</evidence>
<feature type="domain" description="Methyltransferase FkbM" evidence="1">
    <location>
        <begin position="33"/>
        <end position="230"/>
    </location>
</feature>
<dbReference type="GO" id="GO:0008171">
    <property type="term" value="F:O-methyltransferase activity"/>
    <property type="evidence" value="ECO:0007669"/>
    <property type="project" value="TreeGrafter"/>
</dbReference>
<organism evidence="2 3">
    <name type="scientific">Candidatus Propionivibrio aalborgensis</name>
    <dbReference type="NCBI Taxonomy" id="1860101"/>
    <lineage>
        <taxon>Bacteria</taxon>
        <taxon>Pseudomonadati</taxon>
        <taxon>Pseudomonadota</taxon>
        <taxon>Betaproteobacteria</taxon>
        <taxon>Rhodocyclales</taxon>
        <taxon>Rhodocyclaceae</taxon>
        <taxon>Propionivibrio</taxon>
    </lineage>
</organism>
<dbReference type="InterPro" id="IPR053188">
    <property type="entry name" value="FkbM_Methyltransferase"/>
</dbReference>
<gene>
    <name evidence="2" type="ORF">PROAA_320057</name>
</gene>
<dbReference type="InterPro" id="IPR029063">
    <property type="entry name" value="SAM-dependent_MTases_sf"/>
</dbReference>
<dbReference type="PANTHER" id="PTHR36973">
    <property type="entry name" value="SLL1456 PROTEIN-RELATED"/>
    <property type="match status" value="1"/>
</dbReference>
<dbReference type="AlphaFoldDB" id="A0A1A8XXG4"/>
<dbReference type="Proteomes" id="UP000199600">
    <property type="component" value="Unassembled WGS sequence"/>
</dbReference>
<dbReference type="SUPFAM" id="SSF53335">
    <property type="entry name" value="S-adenosyl-L-methionine-dependent methyltransferases"/>
    <property type="match status" value="1"/>
</dbReference>
<dbReference type="RefSeq" id="WP_186411583.1">
    <property type="nucleotide sequence ID" value="NZ_FLQY01000246.1"/>
</dbReference>